<accession>B4RI03</accession>
<evidence type="ECO:0000313" key="2">
    <source>
        <dbReference type="EMBL" id="ACG79978.1"/>
    </source>
</evidence>
<evidence type="ECO:0000259" key="1">
    <source>
        <dbReference type="PROSITE" id="PS50914"/>
    </source>
</evidence>
<evidence type="ECO:0000313" key="3">
    <source>
        <dbReference type="Proteomes" id="UP000001868"/>
    </source>
</evidence>
<dbReference type="PROSITE" id="PS50914">
    <property type="entry name" value="BON"/>
    <property type="match status" value="2"/>
</dbReference>
<dbReference type="HOGENOM" id="CLU_082070_0_0_5"/>
<dbReference type="Pfam" id="PF04972">
    <property type="entry name" value="BON"/>
    <property type="match status" value="2"/>
</dbReference>
<protein>
    <submittedName>
        <fullName evidence="2">Hyperosmotically inducible periplasmic protein, RpoS-dependent stationary phase protein</fullName>
    </submittedName>
</protein>
<proteinExistence type="predicted"/>
<feature type="domain" description="BON" evidence="1">
    <location>
        <begin position="78"/>
        <end position="146"/>
    </location>
</feature>
<dbReference type="PANTHER" id="PTHR34606">
    <property type="entry name" value="BON DOMAIN-CONTAINING PROTEIN"/>
    <property type="match status" value="1"/>
</dbReference>
<name>B4RI03_PHEZH</name>
<keyword evidence="2" id="KW-0614">Plasmid</keyword>
<sequence length="171" mass="18681">MRGDSEVRRDVEAQLAWEPGLVDDDIAVSVKDGVVTLAGFVNSYADYYAAEAAAKRIKGVQAIANEIAVRLPDVDQRPDPEIARDAVAALKRSLPTIAERIKVVVKNGDISLQGDVEWKFLKDWAERAVRDIKGVRAVANAILVKPKVQPIDLKKRSRKPSCGAPRSTPSI</sequence>
<organism evidence="2 3">
    <name type="scientific">Phenylobacterium zucineum (strain HLK1)</name>
    <dbReference type="NCBI Taxonomy" id="450851"/>
    <lineage>
        <taxon>Bacteria</taxon>
        <taxon>Pseudomonadati</taxon>
        <taxon>Pseudomonadota</taxon>
        <taxon>Alphaproteobacteria</taxon>
        <taxon>Caulobacterales</taxon>
        <taxon>Caulobacteraceae</taxon>
        <taxon>Phenylobacterium</taxon>
    </lineage>
</organism>
<dbReference type="KEGG" id="pzu:PHZ_p0035"/>
<feature type="domain" description="BON" evidence="1">
    <location>
        <begin position="3"/>
        <end position="71"/>
    </location>
</feature>
<dbReference type="EMBL" id="CP000748">
    <property type="protein sequence ID" value="ACG79978.1"/>
    <property type="molecule type" value="Genomic_DNA"/>
</dbReference>
<geneLocation type="plasmid" evidence="3">
    <name>pHLK1</name>
</geneLocation>
<dbReference type="Proteomes" id="UP000001868">
    <property type="component" value="Plasmid pHLK1"/>
</dbReference>
<dbReference type="eggNOG" id="COG2823">
    <property type="taxonomic scope" value="Bacteria"/>
</dbReference>
<dbReference type="RefSeq" id="WP_012520278.1">
    <property type="nucleotide sequence ID" value="NC_011143.1"/>
</dbReference>
<gene>
    <name evidence="2" type="ordered locus">PHZ_p0035</name>
</gene>
<dbReference type="InterPro" id="IPR007055">
    <property type="entry name" value="BON_dom"/>
</dbReference>
<dbReference type="InterPro" id="IPR051686">
    <property type="entry name" value="Lipoprotein_DolP"/>
</dbReference>
<dbReference type="AlphaFoldDB" id="B4RI03"/>
<keyword evidence="3" id="KW-1185">Reference proteome</keyword>
<dbReference type="Gene3D" id="3.30.1340.30">
    <property type="match status" value="2"/>
</dbReference>
<reference evidence="2 3" key="1">
    <citation type="journal article" date="2008" name="BMC Genomics">
        <title>Complete genome of Phenylobacterium zucineum - a novel facultative intracellular bacterium isolated from human erythroleukemia cell line K562.</title>
        <authorList>
            <person name="Luo Y."/>
            <person name="Xu X."/>
            <person name="Ding Z."/>
            <person name="Liu Z."/>
            <person name="Zhang B."/>
            <person name="Yan Z."/>
            <person name="Sun J."/>
            <person name="Hu S."/>
            <person name="Hu X."/>
        </authorList>
    </citation>
    <scope>NUCLEOTIDE SEQUENCE [LARGE SCALE GENOMIC DNA]</scope>
    <source>
        <strain evidence="3">HLK1</strain>
        <plasmid evidence="3">Plasmid pHLK1</plasmid>
    </source>
</reference>
<dbReference type="PANTHER" id="PTHR34606:SF15">
    <property type="entry name" value="BON DOMAIN-CONTAINING PROTEIN"/>
    <property type="match status" value="1"/>
</dbReference>